<evidence type="ECO:0000256" key="5">
    <source>
        <dbReference type="ARBA" id="ARBA00011895"/>
    </source>
</evidence>
<reference evidence="15" key="1">
    <citation type="submission" date="2013-04" db="EMBL/GenBank/DDBJ databases">
        <title>The Genome Sequence of Fonticula alba ATCC 38817.</title>
        <authorList>
            <consortium name="The Broad Institute Genomics Platform"/>
            <person name="Russ C."/>
            <person name="Cuomo C."/>
            <person name="Burger G."/>
            <person name="Gray M.W."/>
            <person name="Holland P.W.H."/>
            <person name="King N."/>
            <person name="Lang F.B.F."/>
            <person name="Roger A.J."/>
            <person name="Ruiz-Trillo I."/>
            <person name="Brown M."/>
            <person name="Walker B."/>
            <person name="Young S."/>
            <person name="Zeng Q."/>
            <person name="Gargeya S."/>
            <person name="Fitzgerald M."/>
            <person name="Haas B."/>
            <person name="Abouelleil A."/>
            <person name="Allen A.W."/>
            <person name="Alvarado L."/>
            <person name="Arachchi H.M."/>
            <person name="Berlin A.M."/>
            <person name="Chapman S.B."/>
            <person name="Gainer-Dewar J."/>
            <person name="Goldberg J."/>
            <person name="Griggs A."/>
            <person name="Gujja S."/>
            <person name="Hansen M."/>
            <person name="Howarth C."/>
            <person name="Imamovic A."/>
            <person name="Ireland A."/>
            <person name="Larimer J."/>
            <person name="McCowan C."/>
            <person name="Murphy C."/>
            <person name="Pearson M."/>
            <person name="Poon T.W."/>
            <person name="Priest M."/>
            <person name="Roberts A."/>
            <person name="Saif S."/>
            <person name="Shea T."/>
            <person name="Sisk P."/>
            <person name="Sykes S."/>
            <person name="Wortman J."/>
            <person name="Nusbaum C."/>
            <person name="Birren B."/>
        </authorList>
    </citation>
    <scope>NUCLEOTIDE SEQUENCE [LARGE SCALE GENOMIC DNA]</scope>
    <source>
        <strain evidence="15">ATCC 38817</strain>
    </source>
</reference>
<evidence type="ECO:0000313" key="15">
    <source>
        <dbReference type="EMBL" id="KCV72876.1"/>
    </source>
</evidence>
<dbReference type="SUPFAM" id="SSF53271">
    <property type="entry name" value="PRTase-like"/>
    <property type="match status" value="1"/>
</dbReference>
<proteinExistence type="inferred from homology"/>
<keyword evidence="16" id="KW-1185">Reference proteome</keyword>
<evidence type="ECO:0000256" key="8">
    <source>
        <dbReference type="ARBA" id="ARBA00022679"/>
    </source>
</evidence>
<dbReference type="GO" id="GO:0000287">
    <property type="term" value="F:magnesium ion binding"/>
    <property type="evidence" value="ECO:0007669"/>
    <property type="project" value="TreeGrafter"/>
</dbReference>
<dbReference type="OrthoDB" id="9449045at2759"/>
<dbReference type="InterPro" id="IPR029057">
    <property type="entry name" value="PRTase-like"/>
</dbReference>
<evidence type="ECO:0000256" key="7">
    <source>
        <dbReference type="ARBA" id="ARBA00022676"/>
    </source>
</evidence>
<keyword evidence="6" id="KW-0963">Cytoplasm</keyword>
<dbReference type="InterPro" id="IPR050408">
    <property type="entry name" value="HGPRT"/>
</dbReference>
<dbReference type="InterPro" id="IPR005904">
    <property type="entry name" value="Hxn_phspho_trans"/>
</dbReference>
<evidence type="ECO:0000256" key="6">
    <source>
        <dbReference type="ARBA" id="ARBA00022490"/>
    </source>
</evidence>
<evidence type="ECO:0000256" key="10">
    <source>
        <dbReference type="ARBA" id="ARBA00022726"/>
    </source>
</evidence>
<dbReference type="NCBIfam" id="TIGR01203">
    <property type="entry name" value="HGPRTase"/>
    <property type="match status" value="1"/>
</dbReference>
<keyword evidence="7" id="KW-0328">Glycosyltransferase</keyword>
<dbReference type="FunFam" id="3.40.50.2020:FF:000053">
    <property type="entry name" value="Hypoxanthine phosphoribosyltransferase"/>
    <property type="match status" value="1"/>
</dbReference>
<feature type="domain" description="Phosphoribosyltransferase" evidence="14">
    <location>
        <begin position="41"/>
        <end position="193"/>
    </location>
</feature>
<evidence type="ECO:0000256" key="11">
    <source>
        <dbReference type="ARBA" id="ARBA00022741"/>
    </source>
</evidence>
<comment type="subcellular location">
    <subcellularLocation>
        <location evidence="2">Cytoplasm</location>
    </subcellularLocation>
</comment>
<dbReference type="Gene3D" id="3.40.50.2020">
    <property type="match status" value="1"/>
</dbReference>
<dbReference type="RefSeq" id="XP_009492577.1">
    <property type="nucleotide sequence ID" value="XM_009494302.1"/>
</dbReference>
<keyword evidence="12" id="KW-0460">Magnesium</keyword>
<feature type="compositionally biased region" description="Low complexity" evidence="13">
    <location>
        <begin position="401"/>
        <end position="414"/>
    </location>
</feature>
<sequence length="432" mass="44742">MENIDAIDVTGHTPMPVRHFSVPKHYETDLESVLIPNGMIRDRIDRLARNILEECTPHSEITLLCVLKGAYLFFSEMISVLMRLNVDRPNPVRIHVEFVRLSSYANDVSTGHVRILGLNLAGLYGKHLLIIEDIVDTGRSAIALLEELRRTEPASVRFASLLLKKSPHWNGFRPDYVGFIIPDAFLVGYALDYNEHFRDLDHLCILNDEAKAKYQVSLTSNPMAALLMSGQAAAVAGVPSSSVSAHGLSIGGGMAGSGVGGGATLAHLATASAAFARASPTPGGVTTVQGVHRTLLSHAAAAIKPVGLATLPVSVTRSPSPITTSPMATPAADAPGGGVSPGSRMTPGTETAPGGGGGTTTATVEDTEMSMNESTASALLLLPSSMPAVSSPATGTENRVTAPTTFTGPTLLGPSVASSASRSGTPGGGPGA</sequence>
<protein>
    <recommendedName>
        <fullName evidence="5">hypoxanthine phosphoribosyltransferase</fullName>
        <ecNumber evidence="5">2.4.2.8</ecNumber>
    </recommendedName>
</protein>
<organism evidence="15">
    <name type="scientific">Fonticula alba</name>
    <name type="common">Slime mold</name>
    <dbReference type="NCBI Taxonomy" id="691883"/>
    <lineage>
        <taxon>Eukaryota</taxon>
        <taxon>Rotosphaerida</taxon>
        <taxon>Fonticulaceae</taxon>
        <taxon>Fonticula</taxon>
    </lineage>
</organism>
<name>A0A058ZFZ7_FONAL</name>
<accession>A0A058ZFZ7</accession>
<dbReference type="AlphaFoldDB" id="A0A058ZFZ7"/>
<dbReference type="GO" id="GO:0000166">
    <property type="term" value="F:nucleotide binding"/>
    <property type="evidence" value="ECO:0007669"/>
    <property type="project" value="UniProtKB-KW"/>
</dbReference>
<dbReference type="PANTHER" id="PTHR43340:SF1">
    <property type="entry name" value="HYPOXANTHINE PHOSPHORIBOSYLTRANSFERASE"/>
    <property type="match status" value="1"/>
</dbReference>
<dbReference type="InterPro" id="IPR000836">
    <property type="entry name" value="PRTase_dom"/>
</dbReference>
<evidence type="ECO:0000256" key="3">
    <source>
        <dbReference type="ARBA" id="ARBA00004669"/>
    </source>
</evidence>
<evidence type="ECO:0000256" key="1">
    <source>
        <dbReference type="ARBA" id="ARBA00001946"/>
    </source>
</evidence>
<keyword evidence="8" id="KW-0808">Transferase</keyword>
<feature type="compositionally biased region" description="Polar residues" evidence="13">
    <location>
        <begin position="317"/>
        <end position="327"/>
    </location>
</feature>
<dbReference type="GeneID" id="20525172"/>
<evidence type="ECO:0000256" key="9">
    <source>
        <dbReference type="ARBA" id="ARBA00022723"/>
    </source>
</evidence>
<comment type="pathway">
    <text evidence="3">Purine metabolism; IMP biosynthesis via salvage pathway; IMP from hypoxanthine: step 1/1.</text>
</comment>
<evidence type="ECO:0000256" key="2">
    <source>
        <dbReference type="ARBA" id="ARBA00004496"/>
    </source>
</evidence>
<keyword evidence="10" id="KW-0660">Purine salvage</keyword>
<dbReference type="eggNOG" id="KOG3367">
    <property type="taxonomic scope" value="Eukaryota"/>
</dbReference>
<comment type="cofactor">
    <cofactor evidence="1">
        <name>Mg(2+)</name>
        <dbReference type="ChEBI" id="CHEBI:18420"/>
    </cofactor>
</comment>
<evidence type="ECO:0000259" key="14">
    <source>
        <dbReference type="Pfam" id="PF00156"/>
    </source>
</evidence>
<dbReference type="GO" id="GO:0005829">
    <property type="term" value="C:cytosol"/>
    <property type="evidence" value="ECO:0007669"/>
    <property type="project" value="TreeGrafter"/>
</dbReference>
<dbReference type="GO" id="GO:0004422">
    <property type="term" value="F:hypoxanthine phosphoribosyltransferase activity"/>
    <property type="evidence" value="ECO:0007669"/>
    <property type="project" value="InterPro"/>
</dbReference>
<dbReference type="STRING" id="691883.A0A058ZFZ7"/>
<evidence type="ECO:0000313" key="16">
    <source>
        <dbReference type="Proteomes" id="UP000030693"/>
    </source>
</evidence>
<dbReference type="Proteomes" id="UP000030693">
    <property type="component" value="Unassembled WGS sequence"/>
</dbReference>
<gene>
    <name evidence="15" type="ORF">H696_00447</name>
</gene>
<evidence type="ECO:0000256" key="12">
    <source>
        <dbReference type="ARBA" id="ARBA00022842"/>
    </source>
</evidence>
<dbReference type="Pfam" id="PF00156">
    <property type="entry name" value="Pribosyltran"/>
    <property type="match status" value="1"/>
</dbReference>
<feature type="region of interest" description="Disordered" evidence="13">
    <location>
        <begin position="317"/>
        <end position="363"/>
    </location>
</feature>
<dbReference type="GO" id="GO:0032263">
    <property type="term" value="P:GMP salvage"/>
    <property type="evidence" value="ECO:0007669"/>
    <property type="project" value="TreeGrafter"/>
</dbReference>
<dbReference type="EMBL" id="KB932201">
    <property type="protein sequence ID" value="KCV72876.1"/>
    <property type="molecule type" value="Genomic_DNA"/>
</dbReference>
<dbReference type="GO" id="GO:0006178">
    <property type="term" value="P:guanine salvage"/>
    <property type="evidence" value="ECO:0007669"/>
    <property type="project" value="TreeGrafter"/>
</dbReference>
<evidence type="ECO:0000256" key="4">
    <source>
        <dbReference type="ARBA" id="ARBA00008391"/>
    </source>
</evidence>
<keyword evidence="9" id="KW-0479">Metal-binding</keyword>
<dbReference type="PANTHER" id="PTHR43340">
    <property type="entry name" value="HYPOXANTHINE-GUANINE PHOSPHORIBOSYLTRANSFERASE"/>
    <property type="match status" value="1"/>
</dbReference>
<comment type="similarity">
    <text evidence="4">Belongs to the purine/pyrimidine phosphoribosyltransferase family.</text>
</comment>
<keyword evidence="11" id="KW-0547">Nucleotide-binding</keyword>
<dbReference type="CDD" id="cd06223">
    <property type="entry name" value="PRTases_typeI"/>
    <property type="match status" value="1"/>
</dbReference>
<dbReference type="GO" id="GO:0032264">
    <property type="term" value="P:IMP salvage"/>
    <property type="evidence" value="ECO:0007669"/>
    <property type="project" value="TreeGrafter"/>
</dbReference>
<dbReference type="GO" id="GO:0006166">
    <property type="term" value="P:purine ribonucleoside salvage"/>
    <property type="evidence" value="ECO:0007669"/>
    <property type="project" value="UniProtKB-KW"/>
</dbReference>
<evidence type="ECO:0000256" key="13">
    <source>
        <dbReference type="SAM" id="MobiDB-lite"/>
    </source>
</evidence>
<dbReference type="EC" id="2.4.2.8" evidence="5"/>
<feature type="region of interest" description="Disordered" evidence="13">
    <location>
        <begin position="387"/>
        <end position="432"/>
    </location>
</feature>
<dbReference type="GO" id="GO:0046100">
    <property type="term" value="P:hypoxanthine metabolic process"/>
    <property type="evidence" value="ECO:0007669"/>
    <property type="project" value="TreeGrafter"/>
</dbReference>